<dbReference type="Pfam" id="PF12697">
    <property type="entry name" value="Abhydrolase_6"/>
    <property type="match status" value="1"/>
</dbReference>
<gene>
    <name evidence="2" type="ORF">FOXB_05820</name>
</gene>
<protein>
    <recommendedName>
        <fullName evidence="1">AB hydrolase-1 domain-containing protein</fullName>
    </recommendedName>
</protein>
<dbReference type="OrthoDB" id="408373at2759"/>
<proteinExistence type="predicted"/>
<dbReference type="InterPro" id="IPR029058">
    <property type="entry name" value="AB_hydrolase_fold"/>
</dbReference>
<dbReference type="PANTHER" id="PTHR37017">
    <property type="entry name" value="AB HYDROLASE-1 DOMAIN-CONTAINING PROTEIN-RELATED"/>
    <property type="match status" value="1"/>
</dbReference>
<dbReference type="AlphaFoldDB" id="F9FHE1"/>
<dbReference type="SUPFAM" id="SSF53474">
    <property type="entry name" value="alpha/beta-Hydrolases"/>
    <property type="match status" value="1"/>
</dbReference>
<dbReference type="InterPro" id="IPR000073">
    <property type="entry name" value="AB_hydrolase_1"/>
</dbReference>
<evidence type="ECO:0000313" key="2">
    <source>
        <dbReference type="EMBL" id="EGU83656.1"/>
    </source>
</evidence>
<sequence>MAQKPSLIFVPGAWHSPECWGKIMSAMEAKEFKCIPVALPTNQSTSTDVNYSHDVKAVADAIAGETSQGLDVVLLVHSYSGPVGQSAMRGFTNNSADTDGKTGRVIGLFNVATGFVREGASFLDALGGKPLPTCEADYENNLMVIVVDPIDMMYHDLPAEEADYWVGKLSKHALTGSTEGYEVTYEGWRDVPVWQIMTKDDRAYPYEAQKMLVRGAEKLGADVTKRLIDITSPAVSLHTFNGSGNNGTFWTTSQDGVIWTMVNCLDDAMSTPPSETFEPSTSPAVAVYQDTLYVVWNSSEANGTLRYTYVNKATNAFVQPKNLTAGGLSIRSQTSPAMVEFNGLLYLFFNGSGLNGTWMTTSNGNVWAIASPVTSNLGGNFMDRTSPAIFVSDDKRVLTLLWYGSGSNGTWYTTTTNGITWSNQVGLNDGQVLMAGSSPCGIGYHGRPYIFFVGGDGNLWNYARYSLAMDAFLKGNDFAFVAQDDATVKYLEAQFANGSVIIQNPSSSPNIIQSANPRNQTVAGNANWINLWHYFYNGSPSAIPREAVSLLALATLAFNFNYLISINTDSQMRFSPRLIFHRIPPNKG</sequence>
<dbReference type="PaxDb" id="5507-FOXG_09933P0"/>
<dbReference type="EMBL" id="AFQF01001826">
    <property type="protein sequence ID" value="EGU83656.1"/>
    <property type="molecule type" value="Genomic_DNA"/>
</dbReference>
<dbReference type="STRING" id="660025.F9FHE1"/>
<name>F9FHE1_FUSOF</name>
<accession>F9FHE1</accession>
<evidence type="ECO:0000259" key="1">
    <source>
        <dbReference type="Pfam" id="PF12697"/>
    </source>
</evidence>
<comment type="caution">
    <text evidence="2">The sequence shown here is derived from an EMBL/GenBank/DDBJ whole genome shotgun (WGS) entry which is preliminary data.</text>
</comment>
<organism evidence="2">
    <name type="scientific">Fusarium oxysporum (strain Fo5176)</name>
    <name type="common">Fusarium vascular wilt</name>
    <dbReference type="NCBI Taxonomy" id="660025"/>
    <lineage>
        <taxon>Eukaryota</taxon>
        <taxon>Fungi</taxon>
        <taxon>Dikarya</taxon>
        <taxon>Ascomycota</taxon>
        <taxon>Pezizomycotina</taxon>
        <taxon>Sordariomycetes</taxon>
        <taxon>Hypocreomycetidae</taxon>
        <taxon>Hypocreales</taxon>
        <taxon>Nectriaceae</taxon>
        <taxon>Fusarium</taxon>
        <taxon>Fusarium oxysporum species complex</taxon>
    </lineage>
</organism>
<dbReference type="Gene3D" id="3.40.50.1820">
    <property type="entry name" value="alpha/beta hydrolase"/>
    <property type="match status" value="1"/>
</dbReference>
<feature type="domain" description="AB hydrolase-1" evidence="1">
    <location>
        <begin position="7"/>
        <end position="216"/>
    </location>
</feature>
<dbReference type="SUPFAM" id="SSF89372">
    <property type="entry name" value="Fucose-specific lectin"/>
    <property type="match status" value="1"/>
</dbReference>
<reference evidence="2" key="1">
    <citation type="journal article" date="2012" name="Mol. Plant Microbe Interact.">
        <title>A highly conserved effector in Fusarium oxysporum is required for full virulence on Arabidopsis.</title>
        <authorList>
            <person name="Thatcher L.F."/>
            <person name="Gardiner D.M."/>
            <person name="Kazan K."/>
            <person name="Manners J."/>
        </authorList>
    </citation>
    <scope>NUCLEOTIDE SEQUENCE [LARGE SCALE GENOMIC DNA]</scope>
    <source>
        <strain evidence="2">Fo5176</strain>
    </source>
</reference>
<dbReference type="PANTHER" id="PTHR37017:SF3">
    <property type="entry name" value="AB HYDROLASE-1 DOMAIN-CONTAINING PROTEIN"/>
    <property type="match status" value="1"/>
</dbReference>
<dbReference type="InterPro" id="IPR052897">
    <property type="entry name" value="Sec-Metab_Biosynth_Hydrolase"/>
</dbReference>